<comment type="subcellular location">
    <subcellularLocation>
        <location evidence="1">Cell inner membrane</location>
    </subcellularLocation>
</comment>
<evidence type="ECO:0000256" key="3">
    <source>
        <dbReference type="ARBA" id="ARBA00022448"/>
    </source>
</evidence>
<organism evidence="11 12">
    <name type="scientific">Desulfoluna butyratoxydans</name>
    <dbReference type="NCBI Taxonomy" id="231438"/>
    <lineage>
        <taxon>Bacteria</taxon>
        <taxon>Pseudomonadati</taxon>
        <taxon>Thermodesulfobacteriota</taxon>
        <taxon>Desulfobacteria</taxon>
        <taxon>Desulfobacterales</taxon>
        <taxon>Desulfolunaceae</taxon>
        <taxon>Desulfoluna</taxon>
    </lineage>
</organism>
<keyword evidence="7" id="KW-0653">Protein transport</keyword>
<dbReference type="SUPFAM" id="SSF158544">
    <property type="entry name" value="GspK insert domain-like"/>
    <property type="match status" value="1"/>
</dbReference>
<gene>
    <name evidence="11" type="ORF">MSL71_40160</name>
</gene>
<dbReference type="RefSeq" id="WP_180143942.1">
    <property type="nucleotide sequence ID" value="NZ_CAADHO010000008.1"/>
</dbReference>
<evidence type="ECO:0000256" key="9">
    <source>
        <dbReference type="ARBA" id="ARBA00023136"/>
    </source>
</evidence>
<keyword evidence="3" id="KW-0813">Transport</keyword>
<protein>
    <submittedName>
        <fullName evidence="11">General secretion pathway protein k</fullName>
    </submittedName>
</protein>
<evidence type="ECO:0000259" key="10">
    <source>
        <dbReference type="Pfam" id="PF21687"/>
    </source>
</evidence>
<name>A0A4U8YWG2_9BACT</name>
<comment type="similarity">
    <text evidence="2">Belongs to the GSP K family.</text>
</comment>
<dbReference type="InterPro" id="IPR038072">
    <property type="entry name" value="GspK_central_sf"/>
</dbReference>
<proteinExistence type="inferred from homology"/>
<dbReference type="Gene3D" id="1.10.40.60">
    <property type="entry name" value="EpsJ-like"/>
    <property type="match status" value="2"/>
</dbReference>
<dbReference type="PANTHER" id="PTHR38831:SF1">
    <property type="entry name" value="TYPE II SECRETION SYSTEM PROTEIN K-RELATED"/>
    <property type="match status" value="1"/>
</dbReference>
<dbReference type="PIRSF" id="PIRSF002786">
    <property type="entry name" value="XcpX"/>
    <property type="match status" value="1"/>
</dbReference>
<dbReference type="PANTHER" id="PTHR38831">
    <property type="entry name" value="TYPE II SECRETION SYSTEM PROTEIN K"/>
    <property type="match status" value="1"/>
</dbReference>
<keyword evidence="6" id="KW-0812">Transmembrane</keyword>
<evidence type="ECO:0000256" key="4">
    <source>
        <dbReference type="ARBA" id="ARBA00022475"/>
    </source>
</evidence>
<dbReference type="GO" id="GO:0009306">
    <property type="term" value="P:protein secretion"/>
    <property type="evidence" value="ECO:0007669"/>
    <property type="project" value="InterPro"/>
</dbReference>
<evidence type="ECO:0000256" key="1">
    <source>
        <dbReference type="ARBA" id="ARBA00004533"/>
    </source>
</evidence>
<dbReference type="InterPro" id="IPR005628">
    <property type="entry name" value="GspK"/>
</dbReference>
<evidence type="ECO:0000256" key="6">
    <source>
        <dbReference type="ARBA" id="ARBA00022692"/>
    </source>
</evidence>
<dbReference type="EMBL" id="CAADHO010000008">
    <property type="protein sequence ID" value="VFQ46352.1"/>
    <property type="molecule type" value="Genomic_DNA"/>
</dbReference>
<keyword evidence="9" id="KW-0472">Membrane</keyword>
<dbReference type="Proteomes" id="UP000507962">
    <property type="component" value="Unassembled WGS sequence"/>
</dbReference>
<dbReference type="Pfam" id="PF21687">
    <property type="entry name" value="T2SSK_1st"/>
    <property type="match status" value="1"/>
</dbReference>
<feature type="domain" description="T2SS protein K first SAM-like" evidence="10">
    <location>
        <begin position="113"/>
        <end position="219"/>
    </location>
</feature>
<keyword evidence="8" id="KW-1133">Transmembrane helix</keyword>
<dbReference type="GO" id="GO:0005886">
    <property type="term" value="C:plasma membrane"/>
    <property type="evidence" value="ECO:0007669"/>
    <property type="project" value="UniProtKB-SubCell"/>
</dbReference>
<keyword evidence="4" id="KW-1003">Cell membrane</keyword>
<reference evidence="11 12" key="1">
    <citation type="submission" date="2019-03" db="EMBL/GenBank/DDBJ databases">
        <authorList>
            <person name="Nijsse B."/>
        </authorList>
    </citation>
    <scope>NUCLEOTIDE SEQUENCE [LARGE SCALE GENOMIC DNA]</scope>
    <source>
        <strain evidence="11">Desulfoluna butyratoxydans MSL71</strain>
    </source>
</reference>
<dbReference type="AlphaFoldDB" id="A0A4U8YWG2"/>
<evidence type="ECO:0000256" key="7">
    <source>
        <dbReference type="ARBA" id="ARBA00022927"/>
    </source>
</evidence>
<evidence type="ECO:0000256" key="5">
    <source>
        <dbReference type="ARBA" id="ARBA00022519"/>
    </source>
</evidence>
<accession>A0A4U8YWG2</accession>
<evidence type="ECO:0000313" key="11">
    <source>
        <dbReference type="EMBL" id="VFQ46352.1"/>
    </source>
</evidence>
<evidence type="ECO:0000256" key="8">
    <source>
        <dbReference type="ARBA" id="ARBA00022989"/>
    </source>
</evidence>
<dbReference type="InterPro" id="IPR049031">
    <property type="entry name" value="T2SSK_SAM-like_1st"/>
</dbReference>
<sequence>MGKQRAMANEKGVVLLATLAMMLALFVLVSEAARLARQELAAAGHASVASELRATAVSGVHIGMAFLSADGKKGGTDTVQEEWADEEKLKAFISGLSFDRGQLDLTITDELGKVQVNALVTYPEAKDFNTDQKKLWERFFEVVNKEDESLESLGENTAIINAMKDWLDDGDGDATSGFSGAEDDYYLNLEDPYPCGNGPLRHLDEMARIKGIDEELLTREEAGYRLKDLLTVHGEEPANVKDDGETVRRFSFPGRVNINTAEFPVLFALMPKTLSPMEREMVATSMVEYRSEKGEEEFSHPLDGEWYNTCPGCENNGIKKAMIRTDSNVFAITATAVDEGTRVGIRAVVRREGTTFVVLSWQETDA</sequence>
<keyword evidence="12" id="KW-1185">Reference proteome</keyword>
<evidence type="ECO:0000256" key="2">
    <source>
        <dbReference type="ARBA" id="ARBA00007246"/>
    </source>
</evidence>
<dbReference type="Gene3D" id="3.30.1300.30">
    <property type="entry name" value="GSPII I/J protein-like"/>
    <property type="match status" value="1"/>
</dbReference>
<evidence type="ECO:0000313" key="12">
    <source>
        <dbReference type="Proteomes" id="UP000507962"/>
    </source>
</evidence>
<keyword evidence="5" id="KW-0997">Cell inner membrane</keyword>